<dbReference type="Gene3D" id="1.10.10.60">
    <property type="entry name" value="Homeodomain-like"/>
    <property type="match status" value="2"/>
</dbReference>
<protein>
    <submittedName>
        <fullName evidence="5">AraC family transcriptional regulator</fullName>
    </submittedName>
</protein>
<gene>
    <name evidence="5" type="ORF">QR695_04040</name>
</gene>
<keyword evidence="6" id="KW-1185">Reference proteome</keyword>
<proteinExistence type="predicted"/>
<organism evidence="5 6">
    <name type="scientific">Exiguobacterium mexicanum</name>
    <dbReference type="NCBI Taxonomy" id="340146"/>
    <lineage>
        <taxon>Bacteria</taxon>
        <taxon>Bacillati</taxon>
        <taxon>Bacillota</taxon>
        <taxon>Bacilli</taxon>
        <taxon>Bacillales</taxon>
        <taxon>Bacillales Family XII. Incertae Sedis</taxon>
        <taxon>Exiguobacterium</taxon>
    </lineage>
</organism>
<sequence>MNVETNMIDVQSWTERTMEFGFTMNEQFQIWLVTQGQVEIRINGTRSRLRAGMALMLDRGQVIKVERTDDSFQMTMLHVDPFDLVAPPLAEQYVTPFIETIGHHMLHPAEPGDKAIFETLQKVIRSLKKDSAFAMLDATLQLAVVWRYWIQRPPVTRQHGQARMQRMISYIHDHDTMKLSLEDIAAAGGLSRAECCRYFSKWGDTSPLAYVQDVRMQRAARLLHQSTDPVAEIAKRLGYTSVSHFVQTFKKVHNRTPLAFRKQKT</sequence>
<dbReference type="InterPro" id="IPR014710">
    <property type="entry name" value="RmlC-like_jellyroll"/>
</dbReference>
<dbReference type="InterPro" id="IPR003313">
    <property type="entry name" value="AraC-bd"/>
</dbReference>
<dbReference type="InterPro" id="IPR050204">
    <property type="entry name" value="AraC_XylS_family_regulators"/>
</dbReference>
<dbReference type="InterPro" id="IPR009057">
    <property type="entry name" value="Homeodomain-like_sf"/>
</dbReference>
<dbReference type="InterPro" id="IPR018060">
    <property type="entry name" value="HTH_AraC"/>
</dbReference>
<dbReference type="Proteomes" id="UP001230807">
    <property type="component" value="Unassembled WGS sequence"/>
</dbReference>
<dbReference type="SUPFAM" id="SSF51215">
    <property type="entry name" value="Regulatory protein AraC"/>
    <property type="match status" value="1"/>
</dbReference>
<dbReference type="InterPro" id="IPR020449">
    <property type="entry name" value="Tscrpt_reg_AraC-type_HTH"/>
</dbReference>
<dbReference type="Pfam" id="PF12833">
    <property type="entry name" value="HTH_18"/>
    <property type="match status" value="1"/>
</dbReference>
<dbReference type="EMBL" id="JASWER010000001">
    <property type="protein sequence ID" value="MDL5376177.1"/>
    <property type="molecule type" value="Genomic_DNA"/>
</dbReference>
<keyword evidence="3" id="KW-0804">Transcription</keyword>
<reference evidence="5 6" key="1">
    <citation type="submission" date="2023-06" db="EMBL/GenBank/DDBJ databases">
        <title>Influencing factors and mechanism of Cr(VI) reduction by facultative anaerobic Exiguobacterium sp. PY14.</title>
        <authorList>
            <person name="Zou L."/>
        </authorList>
    </citation>
    <scope>NUCLEOTIDE SEQUENCE [LARGE SCALE GENOMIC DNA]</scope>
    <source>
        <strain evidence="5 6">PY14</strain>
    </source>
</reference>
<evidence type="ECO:0000313" key="6">
    <source>
        <dbReference type="Proteomes" id="UP001230807"/>
    </source>
</evidence>
<evidence type="ECO:0000256" key="2">
    <source>
        <dbReference type="ARBA" id="ARBA00023125"/>
    </source>
</evidence>
<dbReference type="SMART" id="SM00342">
    <property type="entry name" value="HTH_ARAC"/>
    <property type="match status" value="1"/>
</dbReference>
<dbReference type="InterPro" id="IPR037923">
    <property type="entry name" value="HTH-like"/>
</dbReference>
<comment type="caution">
    <text evidence="5">The sequence shown here is derived from an EMBL/GenBank/DDBJ whole genome shotgun (WGS) entry which is preliminary data.</text>
</comment>
<evidence type="ECO:0000256" key="1">
    <source>
        <dbReference type="ARBA" id="ARBA00023015"/>
    </source>
</evidence>
<evidence type="ECO:0000313" key="5">
    <source>
        <dbReference type="EMBL" id="MDL5376177.1"/>
    </source>
</evidence>
<feature type="domain" description="HTH araC/xylS-type" evidence="4">
    <location>
        <begin position="165"/>
        <end position="263"/>
    </location>
</feature>
<dbReference type="PROSITE" id="PS01124">
    <property type="entry name" value="HTH_ARAC_FAMILY_2"/>
    <property type="match status" value="1"/>
</dbReference>
<dbReference type="Gene3D" id="2.60.120.10">
    <property type="entry name" value="Jelly Rolls"/>
    <property type="match status" value="1"/>
</dbReference>
<evidence type="ECO:0000259" key="4">
    <source>
        <dbReference type="PROSITE" id="PS01124"/>
    </source>
</evidence>
<accession>A0ABT7ML79</accession>
<evidence type="ECO:0000256" key="3">
    <source>
        <dbReference type="ARBA" id="ARBA00023163"/>
    </source>
</evidence>
<keyword evidence="1" id="KW-0805">Transcription regulation</keyword>
<name>A0ABT7ML79_9BACL</name>
<dbReference type="PANTHER" id="PTHR46796">
    <property type="entry name" value="HTH-TYPE TRANSCRIPTIONAL ACTIVATOR RHAS-RELATED"/>
    <property type="match status" value="1"/>
</dbReference>
<dbReference type="SUPFAM" id="SSF46689">
    <property type="entry name" value="Homeodomain-like"/>
    <property type="match status" value="2"/>
</dbReference>
<dbReference type="PRINTS" id="PR00032">
    <property type="entry name" value="HTHARAC"/>
</dbReference>
<dbReference type="RefSeq" id="WP_214832657.1">
    <property type="nucleotide sequence ID" value="NZ_CP183077.1"/>
</dbReference>
<keyword evidence="2" id="KW-0238">DNA-binding</keyword>
<dbReference type="Pfam" id="PF02311">
    <property type="entry name" value="AraC_binding"/>
    <property type="match status" value="1"/>
</dbReference>